<evidence type="ECO:0000313" key="2">
    <source>
        <dbReference type="EMBL" id="CUW86534.1"/>
    </source>
</evidence>
<proteinExistence type="predicted"/>
<sequence>MQVSSLTWHWIRGAEHSILPSLTVQTEHPSVKSTHDGLSRTNSSIVNTLSGALSSAAAEQEIKQGGSAAPQYGSDETGSKHGKRYLLLKELQLSLSPGIEGRDVALWWRRCHR</sequence>
<accession>A0A9W5AY39</accession>
<evidence type="ECO:0000313" key="3">
    <source>
        <dbReference type="Proteomes" id="UP000191933"/>
    </source>
</evidence>
<gene>
    <name evidence="2" type="ORF">AGR2A_Cc110100</name>
</gene>
<dbReference type="Proteomes" id="UP000191933">
    <property type="component" value="Unassembled WGS sequence"/>
</dbReference>
<reference evidence="2 3" key="1">
    <citation type="submission" date="2016-01" db="EMBL/GenBank/DDBJ databases">
        <authorList>
            <person name="Regsiter A."/>
            <person name="william w."/>
        </authorList>
    </citation>
    <scope>NUCLEOTIDE SEQUENCE [LARGE SCALE GENOMIC DNA]</scope>
    <source>
        <strain evidence="2 3">CFBP 5494</strain>
    </source>
</reference>
<keyword evidence="3" id="KW-1185">Reference proteome</keyword>
<feature type="region of interest" description="Disordered" evidence="1">
    <location>
        <begin position="60"/>
        <end position="79"/>
    </location>
</feature>
<comment type="caution">
    <text evidence="2">The sequence shown here is derived from an EMBL/GenBank/DDBJ whole genome shotgun (WGS) entry which is preliminary data.</text>
</comment>
<protein>
    <submittedName>
        <fullName evidence="2">Uncharacterized protein</fullName>
    </submittedName>
</protein>
<dbReference type="AlphaFoldDB" id="A0A9W5AY39"/>
<organism evidence="2 3">
    <name type="scientific">Agrobacterium genomosp. 2 str. CFBP 5494</name>
    <dbReference type="NCBI Taxonomy" id="1183436"/>
    <lineage>
        <taxon>Bacteria</taxon>
        <taxon>Pseudomonadati</taxon>
        <taxon>Pseudomonadota</taxon>
        <taxon>Alphaproteobacteria</taxon>
        <taxon>Hyphomicrobiales</taxon>
        <taxon>Rhizobiaceae</taxon>
        <taxon>Rhizobium/Agrobacterium group</taxon>
        <taxon>Agrobacterium</taxon>
        <taxon>Agrobacterium tumefaciens complex</taxon>
    </lineage>
</organism>
<dbReference type="EMBL" id="FBVY01000003">
    <property type="protein sequence ID" value="CUW86534.1"/>
    <property type="molecule type" value="Genomic_DNA"/>
</dbReference>
<evidence type="ECO:0000256" key="1">
    <source>
        <dbReference type="SAM" id="MobiDB-lite"/>
    </source>
</evidence>
<name>A0A9W5AY39_9HYPH</name>